<dbReference type="InterPro" id="IPR019587">
    <property type="entry name" value="Polyketide_cyclase/dehydratase"/>
</dbReference>
<evidence type="ECO:0000313" key="1">
    <source>
        <dbReference type="EMBL" id="CAB4763510.1"/>
    </source>
</evidence>
<accession>A0A6J6UUR6</accession>
<reference evidence="1" key="1">
    <citation type="submission" date="2020-05" db="EMBL/GenBank/DDBJ databases">
        <authorList>
            <person name="Chiriac C."/>
            <person name="Salcher M."/>
            <person name="Ghai R."/>
            <person name="Kavagutti S V."/>
        </authorList>
    </citation>
    <scope>NUCLEOTIDE SEQUENCE</scope>
</reference>
<dbReference type="SUPFAM" id="SSF55961">
    <property type="entry name" value="Bet v1-like"/>
    <property type="match status" value="1"/>
</dbReference>
<sequence>MATVKFTVTRDLPLPARAVFDELIDWQGHAKWVPLTRVEILKGDGGPGTEFIATSGIWPAALPDRMRVDSLDADAMTVRVTKFGPVLTGDVHLKVSSTGDQTSRLEWVEDVLVPYMPQFLAKPVAAAARQGFQTSISRMAKLIAA</sequence>
<dbReference type="Pfam" id="PF10604">
    <property type="entry name" value="Polyketide_cyc2"/>
    <property type="match status" value="1"/>
</dbReference>
<dbReference type="EMBL" id="CAEZYZ010000297">
    <property type="protein sequence ID" value="CAB4763510.1"/>
    <property type="molecule type" value="Genomic_DNA"/>
</dbReference>
<organism evidence="1">
    <name type="scientific">freshwater metagenome</name>
    <dbReference type="NCBI Taxonomy" id="449393"/>
    <lineage>
        <taxon>unclassified sequences</taxon>
        <taxon>metagenomes</taxon>
        <taxon>ecological metagenomes</taxon>
    </lineage>
</organism>
<dbReference type="InterPro" id="IPR023393">
    <property type="entry name" value="START-like_dom_sf"/>
</dbReference>
<dbReference type="Gene3D" id="3.30.530.20">
    <property type="match status" value="1"/>
</dbReference>
<dbReference type="AlphaFoldDB" id="A0A6J6UUR6"/>
<protein>
    <submittedName>
        <fullName evidence="1">Unannotated protein</fullName>
    </submittedName>
</protein>
<gene>
    <name evidence="1" type="ORF">UFOPK2810_01507</name>
</gene>
<proteinExistence type="predicted"/>
<name>A0A6J6UUR6_9ZZZZ</name>